<dbReference type="SUPFAM" id="SSF90112">
    <property type="entry name" value="Neurotransmitter-gated ion-channel transmembrane pore"/>
    <property type="match status" value="1"/>
</dbReference>
<dbReference type="InterPro" id="IPR036734">
    <property type="entry name" value="Neur_chan_lig-bd_sf"/>
</dbReference>
<comment type="subcellular location">
    <subcellularLocation>
        <location evidence="1">Membrane</location>
        <topology evidence="1">Multi-pass membrane protein</topology>
    </subcellularLocation>
</comment>
<dbReference type="PANTHER" id="PTHR18945">
    <property type="entry name" value="NEUROTRANSMITTER GATED ION CHANNEL"/>
    <property type="match status" value="1"/>
</dbReference>
<dbReference type="GO" id="GO:0005230">
    <property type="term" value="F:extracellular ligand-gated monoatomic ion channel activity"/>
    <property type="evidence" value="ECO:0007669"/>
    <property type="project" value="InterPro"/>
</dbReference>
<feature type="transmembrane region" description="Helical" evidence="5">
    <location>
        <begin position="196"/>
        <end position="215"/>
    </location>
</feature>
<feature type="domain" description="Neurotransmitter-gated ion-channel ligand-binding" evidence="6">
    <location>
        <begin position="80"/>
        <end position="141"/>
    </location>
</feature>
<sequence>DTRIIFYDLINDKRHILTDNEIQRIWSPLLMFEKSVEEDKILLDKKGIQITVLKDPNATGYPNSIEDLYEKTYYKGSDVQLIATIENNLKIYCNFNFRNYPFDTQNCSIEIRLPFDLKNKIALIMNESLTWDPIQLLKFEISGLGFISCHGSDAIRIHIILKRIFINLLWTTYLPTFCLQVVAMLTLFFPQERFETTIMITLTTTLVMYTLYQSVSFSLPATGYVKLIDTLLIFCLILLFFIFVLEVIIELCKLSTTKKKNRIALFAKCCIIACSILFDVWYSLKFFFYV</sequence>
<reference evidence="7" key="1">
    <citation type="submission" date="2014-05" db="EMBL/GenBank/DDBJ databases">
        <authorList>
            <person name="Chronopoulou M."/>
        </authorList>
    </citation>
    <scope>NUCLEOTIDE SEQUENCE</scope>
    <source>
        <tissue evidence="7">Whole organism</tissue>
    </source>
</reference>
<dbReference type="OrthoDB" id="2019384at2759"/>
<dbReference type="InterPro" id="IPR018000">
    <property type="entry name" value="Neurotransmitter_ion_chnl_CS"/>
</dbReference>
<name>A0A0K2U315_LEPSM</name>
<dbReference type="Pfam" id="PF02931">
    <property type="entry name" value="Neur_chan_LBD"/>
    <property type="match status" value="1"/>
</dbReference>
<proteinExistence type="predicted"/>
<accession>A0A0K2U315</accession>
<evidence type="ECO:0000313" key="7">
    <source>
        <dbReference type="EMBL" id="CDW32440.1"/>
    </source>
</evidence>
<evidence type="ECO:0000256" key="1">
    <source>
        <dbReference type="ARBA" id="ARBA00004141"/>
    </source>
</evidence>
<evidence type="ECO:0000256" key="2">
    <source>
        <dbReference type="ARBA" id="ARBA00022692"/>
    </source>
</evidence>
<dbReference type="SUPFAM" id="SSF63712">
    <property type="entry name" value="Nicotinic receptor ligand binding domain-like"/>
    <property type="match status" value="1"/>
</dbReference>
<dbReference type="InterPro" id="IPR036719">
    <property type="entry name" value="Neuro-gated_channel_TM_sf"/>
</dbReference>
<keyword evidence="3 5" id="KW-1133">Transmembrane helix</keyword>
<dbReference type="Gene3D" id="1.20.58.390">
    <property type="entry name" value="Neurotransmitter-gated ion-channel transmembrane domain"/>
    <property type="match status" value="1"/>
</dbReference>
<feature type="non-terminal residue" evidence="7">
    <location>
        <position position="1"/>
    </location>
</feature>
<keyword evidence="7" id="KW-0675">Receptor</keyword>
<feature type="transmembrane region" description="Helical" evidence="5">
    <location>
        <begin position="168"/>
        <end position="189"/>
    </location>
</feature>
<evidence type="ECO:0000256" key="4">
    <source>
        <dbReference type="ARBA" id="ARBA00023136"/>
    </source>
</evidence>
<dbReference type="InterPro" id="IPR006201">
    <property type="entry name" value="Neur_channel"/>
</dbReference>
<dbReference type="InterPro" id="IPR006202">
    <property type="entry name" value="Neur_chan_lig-bd"/>
</dbReference>
<keyword evidence="2 5" id="KW-0812">Transmembrane</keyword>
<evidence type="ECO:0000259" key="6">
    <source>
        <dbReference type="Pfam" id="PF02931"/>
    </source>
</evidence>
<organism evidence="7">
    <name type="scientific">Lepeophtheirus salmonis</name>
    <name type="common">Salmon louse</name>
    <name type="synonym">Caligus salmonis</name>
    <dbReference type="NCBI Taxonomy" id="72036"/>
    <lineage>
        <taxon>Eukaryota</taxon>
        <taxon>Metazoa</taxon>
        <taxon>Ecdysozoa</taxon>
        <taxon>Arthropoda</taxon>
        <taxon>Crustacea</taxon>
        <taxon>Multicrustacea</taxon>
        <taxon>Hexanauplia</taxon>
        <taxon>Copepoda</taxon>
        <taxon>Siphonostomatoida</taxon>
        <taxon>Caligidae</taxon>
        <taxon>Lepeophtheirus</taxon>
    </lineage>
</organism>
<dbReference type="Gene3D" id="2.70.170.10">
    <property type="entry name" value="Neurotransmitter-gated ion-channel ligand-binding domain"/>
    <property type="match status" value="1"/>
</dbReference>
<evidence type="ECO:0000256" key="5">
    <source>
        <dbReference type="SAM" id="Phobius"/>
    </source>
</evidence>
<feature type="transmembrane region" description="Helical" evidence="5">
    <location>
        <begin position="263"/>
        <end position="284"/>
    </location>
</feature>
<feature type="transmembrane region" description="Helical" evidence="5">
    <location>
        <begin position="227"/>
        <end position="251"/>
    </location>
</feature>
<keyword evidence="4 5" id="KW-0472">Membrane</keyword>
<dbReference type="EMBL" id="HACA01015079">
    <property type="protein sequence ID" value="CDW32440.1"/>
    <property type="molecule type" value="Transcribed_RNA"/>
</dbReference>
<dbReference type="GO" id="GO:0004888">
    <property type="term" value="F:transmembrane signaling receptor activity"/>
    <property type="evidence" value="ECO:0007669"/>
    <property type="project" value="InterPro"/>
</dbReference>
<dbReference type="AlphaFoldDB" id="A0A0K2U315"/>
<dbReference type="InterPro" id="IPR038050">
    <property type="entry name" value="Neuro_actylchol_rec"/>
</dbReference>
<protein>
    <submittedName>
        <fullName evidence="7">Gammaaminobutyric acid receptor subunit rho3like [Pundamilia nyererei]</fullName>
    </submittedName>
</protein>
<feature type="non-terminal residue" evidence="7">
    <location>
        <position position="290"/>
    </location>
</feature>
<dbReference type="GO" id="GO:0016020">
    <property type="term" value="C:membrane"/>
    <property type="evidence" value="ECO:0007669"/>
    <property type="project" value="UniProtKB-SubCell"/>
</dbReference>
<evidence type="ECO:0000256" key="3">
    <source>
        <dbReference type="ARBA" id="ARBA00022989"/>
    </source>
</evidence>
<dbReference type="PROSITE" id="PS00236">
    <property type="entry name" value="NEUROTR_ION_CHANNEL"/>
    <property type="match status" value="1"/>
</dbReference>